<evidence type="ECO:0000313" key="2">
    <source>
        <dbReference type="EMBL" id="EZA62095.1"/>
    </source>
</evidence>
<organism evidence="2 3">
    <name type="scientific">Ooceraea biroi</name>
    <name type="common">Clonal raider ant</name>
    <name type="synonym">Cerapachys biroi</name>
    <dbReference type="NCBI Taxonomy" id="2015173"/>
    <lineage>
        <taxon>Eukaryota</taxon>
        <taxon>Metazoa</taxon>
        <taxon>Ecdysozoa</taxon>
        <taxon>Arthropoda</taxon>
        <taxon>Hexapoda</taxon>
        <taxon>Insecta</taxon>
        <taxon>Pterygota</taxon>
        <taxon>Neoptera</taxon>
        <taxon>Endopterygota</taxon>
        <taxon>Hymenoptera</taxon>
        <taxon>Apocrita</taxon>
        <taxon>Aculeata</taxon>
        <taxon>Formicoidea</taxon>
        <taxon>Formicidae</taxon>
        <taxon>Dorylinae</taxon>
        <taxon>Ooceraea</taxon>
    </lineage>
</organism>
<dbReference type="Proteomes" id="UP000053097">
    <property type="component" value="Unassembled WGS sequence"/>
</dbReference>
<dbReference type="AlphaFoldDB" id="A0A026X1E0"/>
<name>A0A026X1E0_OOCBI</name>
<proteinExistence type="predicted"/>
<feature type="non-terminal residue" evidence="2">
    <location>
        <position position="1"/>
    </location>
</feature>
<evidence type="ECO:0000256" key="1">
    <source>
        <dbReference type="SAM" id="MobiDB-lite"/>
    </source>
</evidence>
<reference evidence="2 3" key="1">
    <citation type="journal article" date="2014" name="Curr. Biol.">
        <title>The genome of the clonal raider ant Cerapachys biroi.</title>
        <authorList>
            <person name="Oxley P.R."/>
            <person name="Ji L."/>
            <person name="Fetter-Pruneda I."/>
            <person name="McKenzie S.K."/>
            <person name="Li C."/>
            <person name="Hu H."/>
            <person name="Zhang G."/>
            <person name="Kronauer D.J."/>
        </authorList>
    </citation>
    <scope>NUCLEOTIDE SEQUENCE [LARGE SCALE GENOMIC DNA]</scope>
</reference>
<protein>
    <submittedName>
        <fullName evidence="2">Uncharacterized protein</fullName>
    </submittedName>
</protein>
<sequence length="108" mass="11665">RGQRNRAAAKSLNRRKTVRPDAAPEIYGSPDNEGDSSASGNSGATPVGLLCPVPAYPMHGVLRVSTAIPREGRGEPRAFNQFNYSLELAHAKAGRARRDRGALRRGER</sequence>
<feature type="compositionally biased region" description="Polar residues" evidence="1">
    <location>
        <begin position="35"/>
        <end position="44"/>
    </location>
</feature>
<gene>
    <name evidence="2" type="ORF">X777_05422</name>
</gene>
<keyword evidence="3" id="KW-1185">Reference proteome</keyword>
<evidence type="ECO:0000313" key="3">
    <source>
        <dbReference type="Proteomes" id="UP000053097"/>
    </source>
</evidence>
<dbReference type="EMBL" id="KK107031">
    <property type="protein sequence ID" value="EZA62095.1"/>
    <property type="molecule type" value="Genomic_DNA"/>
</dbReference>
<accession>A0A026X1E0</accession>
<feature type="region of interest" description="Disordered" evidence="1">
    <location>
        <begin position="1"/>
        <end position="48"/>
    </location>
</feature>